<evidence type="ECO:0000256" key="1">
    <source>
        <dbReference type="SAM" id="MobiDB-lite"/>
    </source>
</evidence>
<dbReference type="RefSeq" id="WP_089321259.1">
    <property type="nucleotide sequence ID" value="NZ_FZOQ01000027.1"/>
</dbReference>
<organism evidence="2 3">
    <name type="scientific">Pontibacter ummariensis</name>
    <dbReference type="NCBI Taxonomy" id="1610492"/>
    <lineage>
        <taxon>Bacteria</taxon>
        <taxon>Pseudomonadati</taxon>
        <taxon>Bacteroidota</taxon>
        <taxon>Cytophagia</taxon>
        <taxon>Cytophagales</taxon>
        <taxon>Hymenobacteraceae</taxon>
        <taxon>Pontibacter</taxon>
    </lineage>
</organism>
<protein>
    <recommendedName>
        <fullName evidence="4">DUF4834 domain-containing protein</fullName>
    </recommendedName>
</protein>
<name>A0A239K8W4_9BACT</name>
<dbReference type="EMBL" id="FZOQ01000027">
    <property type="protein sequence ID" value="SNT14545.1"/>
    <property type="molecule type" value="Genomic_DNA"/>
</dbReference>
<accession>A0A239K8W4</accession>
<dbReference type="OrthoDB" id="840298at2"/>
<sequence>MIKFIFTTLLIIFFIRMVAPVLFRWLLGLFVKKSLRNGTFFYSNMHQQRRQPQNPYNNSGSQSNGKTRGNVKIDYIPEQPDRKEFNGGEYVDYEEVK</sequence>
<feature type="region of interest" description="Disordered" evidence="1">
    <location>
        <begin position="46"/>
        <end position="71"/>
    </location>
</feature>
<dbReference type="Proteomes" id="UP000198432">
    <property type="component" value="Unassembled WGS sequence"/>
</dbReference>
<evidence type="ECO:0000313" key="2">
    <source>
        <dbReference type="EMBL" id="SNT14545.1"/>
    </source>
</evidence>
<keyword evidence="3" id="KW-1185">Reference proteome</keyword>
<reference evidence="3" key="1">
    <citation type="submission" date="2017-06" db="EMBL/GenBank/DDBJ databases">
        <authorList>
            <person name="Varghese N."/>
            <person name="Submissions S."/>
        </authorList>
    </citation>
    <scope>NUCLEOTIDE SEQUENCE [LARGE SCALE GENOMIC DNA]</scope>
    <source>
        <strain evidence="3">NKM1</strain>
    </source>
</reference>
<dbReference type="InterPro" id="IPR032272">
    <property type="entry name" value="DUF4834"/>
</dbReference>
<proteinExistence type="predicted"/>
<evidence type="ECO:0008006" key="4">
    <source>
        <dbReference type="Google" id="ProtNLM"/>
    </source>
</evidence>
<evidence type="ECO:0000313" key="3">
    <source>
        <dbReference type="Proteomes" id="UP000198432"/>
    </source>
</evidence>
<dbReference type="AlphaFoldDB" id="A0A239K8W4"/>
<gene>
    <name evidence="2" type="ORF">SAMN06296052_12733</name>
</gene>
<dbReference type="Pfam" id="PF16118">
    <property type="entry name" value="DUF4834"/>
    <property type="match status" value="1"/>
</dbReference>